<dbReference type="RefSeq" id="WP_229981627.1">
    <property type="nucleotide sequence ID" value="NZ_JAJJPB010000016.1"/>
</dbReference>
<keyword evidence="6 7" id="KW-0472">Membrane</keyword>
<feature type="transmembrane region" description="Helical" evidence="7">
    <location>
        <begin position="21"/>
        <end position="44"/>
    </location>
</feature>
<dbReference type="InterPro" id="IPR004638">
    <property type="entry name" value="EmrB-like"/>
</dbReference>
<evidence type="ECO:0000259" key="8">
    <source>
        <dbReference type="PROSITE" id="PS50850"/>
    </source>
</evidence>
<dbReference type="PROSITE" id="PS50850">
    <property type="entry name" value="MFS"/>
    <property type="match status" value="1"/>
</dbReference>
<dbReference type="Proteomes" id="UP001165422">
    <property type="component" value="Unassembled WGS sequence"/>
</dbReference>
<evidence type="ECO:0000256" key="7">
    <source>
        <dbReference type="SAM" id="Phobius"/>
    </source>
</evidence>
<name>A0ABS8N973_9CLOT</name>
<dbReference type="PANTHER" id="PTHR42718:SF43">
    <property type="entry name" value="LINCOMYCIN RESISTANCE PROTEIN LMRB"/>
    <property type="match status" value="1"/>
</dbReference>
<feature type="transmembrane region" description="Helical" evidence="7">
    <location>
        <begin position="334"/>
        <end position="353"/>
    </location>
</feature>
<dbReference type="Gene3D" id="1.20.1720.10">
    <property type="entry name" value="Multidrug resistance protein D"/>
    <property type="match status" value="1"/>
</dbReference>
<comment type="subcellular location">
    <subcellularLocation>
        <location evidence="1">Cell membrane</location>
        <topology evidence="1">Multi-pass membrane protein</topology>
    </subcellularLocation>
</comment>
<evidence type="ECO:0000256" key="6">
    <source>
        <dbReference type="ARBA" id="ARBA00023136"/>
    </source>
</evidence>
<feature type="transmembrane region" description="Helical" evidence="7">
    <location>
        <begin position="268"/>
        <end position="290"/>
    </location>
</feature>
<feature type="transmembrane region" description="Helical" evidence="7">
    <location>
        <begin position="229"/>
        <end position="247"/>
    </location>
</feature>
<feature type="transmembrane region" description="Helical" evidence="7">
    <location>
        <begin position="359"/>
        <end position="377"/>
    </location>
</feature>
<reference evidence="9" key="1">
    <citation type="submission" date="2021-11" db="EMBL/GenBank/DDBJ databases">
        <authorList>
            <person name="Qingchun L."/>
            <person name="Dong Z."/>
            <person name="Zongwei Q."/>
            <person name="Jia Z."/>
            <person name="Duotao L."/>
        </authorList>
    </citation>
    <scope>NUCLEOTIDE SEQUENCE</scope>
    <source>
        <strain evidence="9">WLY-B-L2</strain>
    </source>
</reference>
<dbReference type="NCBIfam" id="TIGR00711">
    <property type="entry name" value="efflux_EmrB"/>
    <property type="match status" value="1"/>
</dbReference>
<dbReference type="InterPro" id="IPR011701">
    <property type="entry name" value="MFS"/>
</dbReference>
<keyword evidence="2" id="KW-0813">Transport</keyword>
<feature type="transmembrane region" description="Helical" evidence="7">
    <location>
        <begin position="56"/>
        <end position="76"/>
    </location>
</feature>
<evidence type="ECO:0000313" key="10">
    <source>
        <dbReference type="Proteomes" id="UP001165422"/>
    </source>
</evidence>
<feature type="transmembrane region" description="Helical" evidence="7">
    <location>
        <begin position="170"/>
        <end position="193"/>
    </location>
</feature>
<evidence type="ECO:0000256" key="2">
    <source>
        <dbReference type="ARBA" id="ARBA00022448"/>
    </source>
</evidence>
<sequence length="465" mass="50191">MKDSKTLKPKTQINIKAMLAVLAFSGFLAVFNETILNVALNILMEEMNVTAGTIQWIVTAYMMIVAVMVPVTAFLIQSFELKKLYLGAMVILLIGTICIACSKTFPILLISRMLQASGTGMMIPIMMNTILLITPQKKRGSAMAIGACAIQLGPALGPTISGFILQFFNWHVLFIMLIPLIILAMIFGHIYLVNVSTLTKPKIDITSIILSTIGVGGIIYSLSSLDSGNTKIFGITFIIGMITLIAFGKRQLSLKEPMLEIRTFKFPLFSIGVALVMISMMTIFTMNVMLPMFLQGALKTTTFVAAMVLLPATLINGFVTLIGGKIYDKLGAKILIQVGFVIMLVSLFILSRLTLDISLAKITIIYIVVCIGVGSTLSPSQTSSLNQLPREYYPHGVAILNTLQQLSAAIGSSLFIGIMSASQQKALNNLASEQAAVTAGFSTAVLALAVLVLFGLFLSFTLKSE</sequence>
<evidence type="ECO:0000256" key="1">
    <source>
        <dbReference type="ARBA" id="ARBA00004651"/>
    </source>
</evidence>
<evidence type="ECO:0000313" key="9">
    <source>
        <dbReference type="EMBL" id="MCC9295625.1"/>
    </source>
</evidence>
<accession>A0ABS8N973</accession>
<keyword evidence="3" id="KW-1003">Cell membrane</keyword>
<keyword evidence="4 7" id="KW-0812">Transmembrane</keyword>
<gene>
    <name evidence="9" type="ORF">LN736_12225</name>
</gene>
<proteinExistence type="predicted"/>
<dbReference type="EMBL" id="JAJJPB010000016">
    <property type="protein sequence ID" value="MCC9295625.1"/>
    <property type="molecule type" value="Genomic_DNA"/>
</dbReference>
<dbReference type="InterPro" id="IPR036259">
    <property type="entry name" value="MFS_trans_sf"/>
</dbReference>
<protein>
    <submittedName>
        <fullName evidence="9">DHA2 family efflux MFS transporter permease subunit</fullName>
    </submittedName>
</protein>
<evidence type="ECO:0000256" key="5">
    <source>
        <dbReference type="ARBA" id="ARBA00022989"/>
    </source>
</evidence>
<organism evidence="9 10">
    <name type="scientific">Clostridium aromativorans</name>
    <dbReference type="NCBI Taxonomy" id="2836848"/>
    <lineage>
        <taxon>Bacteria</taxon>
        <taxon>Bacillati</taxon>
        <taxon>Bacillota</taxon>
        <taxon>Clostridia</taxon>
        <taxon>Eubacteriales</taxon>
        <taxon>Clostridiaceae</taxon>
        <taxon>Clostridium</taxon>
    </lineage>
</organism>
<evidence type="ECO:0000256" key="4">
    <source>
        <dbReference type="ARBA" id="ARBA00022692"/>
    </source>
</evidence>
<dbReference type="Gene3D" id="1.20.1250.20">
    <property type="entry name" value="MFS general substrate transporter like domains"/>
    <property type="match status" value="1"/>
</dbReference>
<dbReference type="PRINTS" id="PR01036">
    <property type="entry name" value="TCRTETB"/>
</dbReference>
<feature type="transmembrane region" description="Helical" evidence="7">
    <location>
        <begin position="205"/>
        <end position="223"/>
    </location>
</feature>
<feature type="domain" description="Major facilitator superfamily (MFS) profile" evidence="8">
    <location>
        <begin position="18"/>
        <end position="465"/>
    </location>
</feature>
<keyword evidence="10" id="KW-1185">Reference proteome</keyword>
<dbReference type="SUPFAM" id="SSF103473">
    <property type="entry name" value="MFS general substrate transporter"/>
    <property type="match status" value="1"/>
</dbReference>
<dbReference type="PANTHER" id="PTHR42718">
    <property type="entry name" value="MAJOR FACILITATOR SUPERFAMILY MULTIDRUG TRANSPORTER MFSC"/>
    <property type="match status" value="1"/>
</dbReference>
<feature type="transmembrane region" description="Helical" evidence="7">
    <location>
        <begin position="439"/>
        <end position="462"/>
    </location>
</feature>
<dbReference type="Pfam" id="PF07690">
    <property type="entry name" value="MFS_1"/>
    <property type="match status" value="1"/>
</dbReference>
<feature type="transmembrane region" description="Helical" evidence="7">
    <location>
        <begin position="302"/>
        <end position="322"/>
    </location>
</feature>
<feature type="transmembrane region" description="Helical" evidence="7">
    <location>
        <begin position="141"/>
        <end position="164"/>
    </location>
</feature>
<feature type="transmembrane region" description="Helical" evidence="7">
    <location>
        <begin position="398"/>
        <end position="419"/>
    </location>
</feature>
<dbReference type="InterPro" id="IPR020846">
    <property type="entry name" value="MFS_dom"/>
</dbReference>
<evidence type="ECO:0000256" key="3">
    <source>
        <dbReference type="ARBA" id="ARBA00022475"/>
    </source>
</evidence>
<keyword evidence="5 7" id="KW-1133">Transmembrane helix</keyword>
<feature type="transmembrane region" description="Helical" evidence="7">
    <location>
        <begin position="88"/>
        <end position="110"/>
    </location>
</feature>
<comment type="caution">
    <text evidence="9">The sequence shown here is derived from an EMBL/GenBank/DDBJ whole genome shotgun (WGS) entry which is preliminary data.</text>
</comment>